<keyword evidence="1" id="KW-1133">Transmembrane helix</keyword>
<dbReference type="OrthoDB" id="9996913at2"/>
<gene>
    <name evidence="2" type="ORF">FNH05_15080</name>
</gene>
<proteinExistence type="predicted"/>
<reference evidence="2 3" key="2">
    <citation type="submission" date="2019-08" db="EMBL/GenBank/DDBJ databases">
        <title>Amycolatopsis acidicola sp. nov., isolated from peat swamp forest soil.</title>
        <authorList>
            <person name="Srisuk N."/>
        </authorList>
    </citation>
    <scope>NUCLEOTIDE SEQUENCE [LARGE SCALE GENOMIC DNA]</scope>
    <source>
        <strain evidence="2 3">TBRC 6029</strain>
    </source>
</reference>
<evidence type="ECO:0000313" key="3">
    <source>
        <dbReference type="Proteomes" id="UP000320011"/>
    </source>
</evidence>
<sequence>MGLVGNFAVVGGMGCAVVYAAARLLALLIVLRGTRPGQRAELVRAVAELFRPWRRTSRAEGARPGRGDR</sequence>
<keyword evidence="1" id="KW-0812">Transmembrane</keyword>
<name>A0A558CRJ0_9PSEU</name>
<keyword evidence="1" id="KW-0472">Membrane</keyword>
<dbReference type="RefSeq" id="WP_144588622.1">
    <property type="nucleotide sequence ID" value="NZ_VJWX01000128.1"/>
</dbReference>
<protein>
    <submittedName>
        <fullName evidence="2">Uncharacterized protein</fullName>
    </submittedName>
</protein>
<dbReference type="Proteomes" id="UP000320011">
    <property type="component" value="Unassembled WGS sequence"/>
</dbReference>
<dbReference type="AlphaFoldDB" id="A0A558CRJ0"/>
<dbReference type="EMBL" id="VJWX01000128">
    <property type="protein sequence ID" value="TVT51371.1"/>
    <property type="molecule type" value="Genomic_DNA"/>
</dbReference>
<keyword evidence="3" id="KW-1185">Reference proteome</keyword>
<evidence type="ECO:0000313" key="2">
    <source>
        <dbReference type="EMBL" id="TVT51371.1"/>
    </source>
</evidence>
<feature type="transmembrane region" description="Helical" evidence="1">
    <location>
        <begin position="6"/>
        <end position="31"/>
    </location>
</feature>
<reference evidence="2 3" key="1">
    <citation type="submission" date="2019-07" db="EMBL/GenBank/DDBJ databases">
        <authorList>
            <person name="Duangmal K."/>
            <person name="Teo W.F.A."/>
        </authorList>
    </citation>
    <scope>NUCLEOTIDE SEQUENCE [LARGE SCALE GENOMIC DNA]</scope>
    <source>
        <strain evidence="2 3">TBRC 6029</strain>
    </source>
</reference>
<organism evidence="2 3">
    <name type="scientific">Amycolatopsis rhizosphaerae</name>
    <dbReference type="NCBI Taxonomy" id="2053003"/>
    <lineage>
        <taxon>Bacteria</taxon>
        <taxon>Bacillati</taxon>
        <taxon>Actinomycetota</taxon>
        <taxon>Actinomycetes</taxon>
        <taxon>Pseudonocardiales</taxon>
        <taxon>Pseudonocardiaceae</taxon>
        <taxon>Amycolatopsis</taxon>
    </lineage>
</organism>
<accession>A0A558CRJ0</accession>
<comment type="caution">
    <text evidence="2">The sequence shown here is derived from an EMBL/GenBank/DDBJ whole genome shotgun (WGS) entry which is preliminary data.</text>
</comment>
<evidence type="ECO:0000256" key="1">
    <source>
        <dbReference type="SAM" id="Phobius"/>
    </source>
</evidence>